<comment type="similarity">
    <text evidence="1">Belongs to the bacterial phospholipase C family.</text>
</comment>
<protein>
    <recommendedName>
        <fullName evidence="2">phospholipase C</fullName>
        <ecNumber evidence="2">3.1.4.3</ecNumber>
    </recommendedName>
</protein>
<dbReference type="Pfam" id="PF04185">
    <property type="entry name" value="Phosphoesterase"/>
    <property type="match status" value="2"/>
</dbReference>
<dbReference type="Gene3D" id="3.40.720.10">
    <property type="entry name" value="Alkaline Phosphatase, subunit A"/>
    <property type="match status" value="2"/>
</dbReference>
<dbReference type="Pfam" id="PF05506">
    <property type="entry name" value="PLipase_C_C"/>
    <property type="match status" value="2"/>
</dbReference>
<evidence type="ECO:0000256" key="3">
    <source>
        <dbReference type="ARBA" id="ARBA00022801"/>
    </source>
</evidence>
<organism evidence="6 7">
    <name type="scientific">Mucilaginibacter jinjuensis</name>
    <dbReference type="NCBI Taxonomy" id="1176721"/>
    <lineage>
        <taxon>Bacteria</taxon>
        <taxon>Pseudomonadati</taxon>
        <taxon>Bacteroidota</taxon>
        <taxon>Sphingobacteriia</taxon>
        <taxon>Sphingobacteriales</taxon>
        <taxon>Sphingobacteriaceae</taxon>
        <taxon>Mucilaginibacter</taxon>
    </lineage>
</organism>
<keyword evidence="7" id="KW-1185">Reference proteome</keyword>
<dbReference type="InterPro" id="IPR006311">
    <property type="entry name" value="TAT_signal"/>
</dbReference>
<evidence type="ECO:0000256" key="4">
    <source>
        <dbReference type="SAM" id="Coils"/>
    </source>
</evidence>
<feature type="coiled-coil region" evidence="4">
    <location>
        <begin position="279"/>
        <end position="329"/>
    </location>
</feature>
<dbReference type="Proteomes" id="UP001216139">
    <property type="component" value="Chromosome"/>
</dbReference>
<proteinExistence type="inferred from homology"/>
<reference evidence="6 7" key="1">
    <citation type="submission" date="2023-02" db="EMBL/GenBank/DDBJ databases">
        <title>Genome sequence of Mucilaginibacter jinjuensis strain KACC 16571.</title>
        <authorList>
            <person name="Kim S."/>
            <person name="Heo J."/>
            <person name="Kwon S.-W."/>
        </authorList>
    </citation>
    <scope>NUCLEOTIDE SEQUENCE [LARGE SCALE GENOMIC DNA]</scope>
    <source>
        <strain evidence="6 7">KACC 16571</strain>
    </source>
</reference>
<name>A0ABY7T2A7_9SPHI</name>
<dbReference type="RefSeq" id="WP_273628769.1">
    <property type="nucleotide sequence ID" value="NZ_CP117167.1"/>
</dbReference>
<dbReference type="InterPro" id="IPR019546">
    <property type="entry name" value="TAT_signal_bac_arc"/>
</dbReference>
<evidence type="ECO:0000259" key="5">
    <source>
        <dbReference type="Pfam" id="PF05506"/>
    </source>
</evidence>
<feature type="domain" description="Bacterial phospholipase C C-terminal" evidence="5">
    <location>
        <begin position="737"/>
        <end position="821"/>
    </location>
</feature>
<accession>A0ABY7T2A7</accession>
<evidence type="ECO:0000256" key="1">
    <source>
        <dbReference type="ARBA" id="ARBA00009717"/>
    </source>
</evidence>
<dbReference type="NCBIfam" id="TIGR01409">
    <property type="entry name" value="TAT_signal_seq"/>
    <property type="match status" value="1"/>
</dbReference>
<keyword evidence="3" id="KW-0378">Hydrolase</keyword>
<dbReference type="PROSITE" id="PS51318">
    <property type="entry name" value="TAT"/>
    <property type="match status" value="1"/>
</dbReference>
<gene>
    <name evidence="6" type="ORF">PQO05_17730</name>
</gene>
<dbReference type="InterPro" id="IPR007312">
    <property type="entry name" value="Phosphoesterase"/>
</dbReference>
<dbReference type="PANTHER" id="PTHR31956:SF1">
    <property type="entry name" value="NON-SPECIFIC PHOSPHOLIPASE C1"/>
    <property type="match status" value="1"/>
</dbReference>
<dbReference type="InterPro" id="IPR017767">
    <property type="entry name" value="PC-PLC"/>
</dbReference>
<dbReference type="InterPro" id="IPR017850">
    <property type="entry name" value="Alkaline_phosphatase_core_sf"/>
</dbReference>
<dbReference type="EMBL" id="CP117167">
    <property type="protein sequence ID" value="WCT10580.1"/>
    <property type="molecule type" value="Genomic_DNA"/>
</dbReference>
<evidence type="ECO:0000313" key="7">
    <source>
        <dbReference type="Proteomes" id="UP001216139"/>
    </source>
</evidence>
<keyword evidence="4" id="KW-0175">Coiled coil</keyword>
<evidence type="ECO:0000256" key="2">
    <source>
        <dbReference type="ARBA" id="ARBA00012018"/>
    </source>
</evidence>
<evidence type="ECO:0000313" key="6">
    <source>
        <dbReference type="EMBL" id="WCT10580.1"/>
    </source>
</evidence>
<dbReference type="PANTHER" id="PTHR31956">
    <property type="entry name" value="NON-SPECIFIC PHOSPHOLIPASE C4-RELATED"/>
    <property type="match status" value="1"/>
</dbReference>
<feature type="domain" description="Bacterial phospholipase C C-terminal" evidence="5">
    <location>
        <begin position="629"/>
        <end position="727"/>
    </location>
</feature>
<dbReference type="InterPro" id="IPR008475">
    <property type="entry name" value="PLipase_C_C"/>
</dbReference>
<sequence>MLDSRRDFLKKAALLSGAAAVTSALPPVIQKALAINPEPGSTFYDAEHIVFLMQENRSFDHQLGNLQGVRGYNDPRAINLPNKNKVWLQTNKNGDTYGPFHLDVKDTKIAWMGSLPHGFSDQTDAMNNGKYDRWLDVKKARNKNYADMPLTMGYCDRSDFPFYYSLADAFTVCDQNFCSSITGTHPNRYYWMTGTVREANKPEGIAHLWNIDNYNYPELNWTTFPEKLQEHDVTWKVYQNELTMGQDLKQEQEAWLSNFGTNVLEYFKQYNVRMHAGGIAGLQSKKENTLQQIADLEKQPQEGRTVTRLAAAKKLLANIEAAQAKYTQENFDNLPKHQQELNNKAFSTNTNDPDYHELVSLEYDDNGTARKLNVPKGDIFHQFREDVKNGTLPTVSWLMPPAHFSDHPGEPWFGPWYVSEAMEILLQNPEVWKKTVFVITYDENDGYFDHMPPYVVPNPYKEHTGKVSAGIDPKLDFVTREQQTNPSAQESNLREGPVGLGYRVPMIIASPWTRGGYVCSEVFDHTSSIQFVETFLEKKYNKNVKLENVTQWRRTICGDLTSAFRPYHGEKIDGPVFLEKKQFIEGIHQAQFKQAPSNYRKLSADEIAQINTDHSQSPYFPKQEKGIKPACALPYELHVNGNFNKDKKAYEIAFTAGNKVFGNKASGSPFRVYAANPYQHDELRAWDYSAAAGDTLKDEWQIGDFENDAYHLKVYGPNGFYREFAGNKSNPLVKISCEYEAGKINAAKLTGNVVINITNLDTKAHTFNINDNSYKAAGHSQVVAAGGTTKLVLDLSKNYSWYDFSVKLKGYEAFEERFAGRVETGMPTKTDPLMGGLV</sequence>
<dbReference type="EC" id="3.1.4.3" evidence="2"/>
<dbReference type="NCBIfam" id="TIGR03396">
    <property type="entry name" value="PC_PLC"/>
    <property type="match status" value="1"/>
</dbReference>